<dbReference type="GO" id="GO:0006869">
    <property type="term" value="P:lipid transport"/>
    <property type="evidence" value="ECO:0007669"/>
    <property type="project" value="UniProtKB-KW"/>
</dbReference>
<dbReference type="EMBL" id="KN880522">
    <property type="protein sequence ID" value="KIY67608.1"/>
    <property type="molecule type" value="Genomic_DNA"/>
</dbReference>
<dbReference type="OrthoDB" id="1029639at2759"/>
<dbReference type="GO" id="GO:0005789">
    <property type="term" value="C:endoplasmic reticulum membrane"/>
    <property type="evidence" value="ECO:0007669"/>
    <property type="project" value="UniProtKB-SubCell"/>
</dbReference>
<feature type="compositionally biased region" description="Low complexity" evidence="11">
    <location>
        <begin position="931"/>
        <end position="943"/>
    </location>
</feature>
<evidence type="ECO:0000313" key="15">
    <source>
        <dbReference type="EMBL" id="KIY67608.1"/>
    </source>
</evidence>
<dbReference type="STRING" id="1314674.A0A0D7BAM1"/>
<dbReference type="GO" id="GO:0071944">
    <property type="term" value="C:cell periphery"/>
    <property type="evidence" value="ECO:0007669"/>
    <property type="project" value="UniProtKB-ARBA"/>
</dbReference>
<keyword evidence="3" id="KW-0597">Phosphoprotein</keyword>
<reference evidence="15 16" key="1">
    <citation type="journal article" date="2015" name="Fungal Genet. Biol.">
        <title>Evolution of novel wood decay mechanisms in Agaricales revealed by the genome sequences of Fistulina hepatica and Cylindrobasidium torrendii.</title>
        <authorList>
            <person name="Floudas D."/>
            <person name="Held B.W."/>
            <person name="Riley R."/>
            <person name="Nagy L.G."/>
            <person name="Koehler G."/>
            <person name="Ransdell A.S."/>
            <person name="Younus H."/>
            <person name="Chow J."/>
            <person name="Chiniquy J."/>
            <person name="Lipzen A."/>
            <person name="Tritt A."/>
            <person name="Sun H."/>
            <person name="Haridas S."/>
            <person name="LaButti K."/>
            <person name="Ohm R.A."/>
            <person name="Kues U."/>
            <person name="Blanchette R.A."/>
            <person name="Grigoriev I.V."/>
            <person name="Minto R.E."/>
            <person name="Hibbett D.S."/>
        </authorList>
    </citation>
    <scope>NUCLEOTIDE SEQUENCE [LARGE SCALE GENOMIC DNA]</scope>
    <source>
        <strain evidence="15 16">FP15055 ss-10</strain>
    </source>
</reference>
<evidence type="ECO:0000313" key="16">
    <source>
        <dbReference type="Proteomes" id="UP000054007"/>
    </source>
</evidence>
<dbReference type="PIRSF" id="PIRSF037232">
    <property type="entry name" value="Tricalbin"/>
    <property type="match status" value="1"/>
</dbReference>
<dbReference type="GO" id="GO:0061817">
    <property type="term" value="P:endoplasmic reticulum-plasma membrane tethering"/>
    <property type="evidence" value="ECO:0007669"/>
    <property type="project" value="InterPro"/>
</dbReference>
<dbReference type="Gene3D" id="2.60.40.150">
    <property type="entry name" value="C2 domain"/>
    <property type="match status" value="5"/>
</dbReference>
<dbReference type="PROSITE" id="PS50004">
    <property type="entry name" value="C2"/>
    <property type="match status" value="5"/>
</dbReference>
<sequence length="1473" mass="161922">MASNGAAGNGHDPEPFDSSRAPVHSFDPEASPAEKGAQAGQAADKLSSVVLQSPPSKAEQEVKVQAPSPPAVPTITINGAQKHVPEQDQDEDEQDDEVQGSMPGDIPSSQAPPIPDWYTVGWRQASGIDDAPLTGEAADAKSVLDQFITDQYYGEWYHNAAVIVFAVVTTHFLTRFGFGWGWIFILLAGCSTYYSTSMRRTRRHARDDIQRELVKTRLGNDHESADWINNFLDRFWLIYEPVLSNTIISSVDQVLSASTPAFLDSLRLTTFTLGTKAPRIDRVHTFPRTEDDIVMMDWGISFTPTDVSDMTPKQAAGKVNPKIVLSVRVGKGIATAAMPILVEDITFSGLMRIRMKLMTNFPHVQLVDICFLEKPVIDYVLKPIGGETFGFDIANIPGLSSFIRDMTHATMGPMMYAPNVFTLNLEQLLSGTPLDTSIGVLQVTIHSARGIKGTKIGGGTPDPYVALSINNRGELAKTKYKNDTYNPTWMETKFILITSLTESLYLNVYDYNDHRKDSLMGTAMFELSRLQDDATQEGITSNLLVEGKERGELRYDIAFFPVLKPEDGEDIVETTAGIVRVTIHQAKELDATKSLSGDLNPLAKLFLGDTKAPIHTTKSFKHTRNPVWESSHEFICTNKGTAVLTFKVIDDRDFFKDPVIGYMSIKLEDLLAFKQENLDWFKLSNCQSGKLRVSAEWKPLSLAGSLHGADQYKPPIGVIRLFLEKATDVKNVEAALGGKSDPYTRVLVNNVTLGRTEVVNNNLNPVWNQYVYIPVHSLKETVLLEVVDYQHLTRDRGLGTTELHTHELAEESDDPLSPFKSKGVKTAVEGLRQDKSGNMKGDLHYRAEFIPAMKIKGAKFAHHGNELEQAVDGDSDGGNVTDTSSMSSSDVEAQEVPIGVTIRGPHKQHKKNVKSTDTTATAVSNVDNDTSPRTPTTPLTPYTAGGTREEEEGVELSHEELLTHQSGVIIFNIVSAQLSKKGRIEVLLDDAYWPAFSTSRARSTKMQWDYVGEGFLKELDFGKVWLRLNEADEGDKDDIHAEWQGEAKDFLKNTLAGPQTFTLLGDDDRPTTVTVESRYVPVPVQLEPRESINNQGLLRVDLINARDVHAADRSGKSDPFATFVLNDQKVFKSQTKKKTLNPDWNEEFTVSVPSRVDAEFSVELFDWNQVEQAKSLGVATIKLDTLEAFEAAEVELPLVSAKLGQKGHIRLRLLFQPGIIAKSRKNTSTFSSAGRALTQVGGLPVNAGKGVFHGVTGLFKNKNNSEDSIPPVPSVPAGQASHPIGKDFENVKAFPSTPSNGSLDGGAELGTLKVTAQGAKDLSASDAKAYLTIRVGDREVKTKHAAKGSAPEWNESFTMGAGAATSKVYLWVHDHRTLGKDKLLGDGEIDIWRHIQHTTVSGADVMCELRDGQGLVKVRLEFDPTANPNAGRTSMSSPSRTESIKGSQRRTSFASPSRFSIRSKRPGTEDEET</sequence>
<evidence type="ECO:0000256" key="5">
    <source>
        <dbReference type="ARBA" id="ARBA00022737"/>
    </source>
</evidence>
<dbReference type="CDD" id="cd21678">
    <property type="entry name" value="SMP_TCB"/>
    <property type="match status" value="1"/>
</dbReference>
<proteinExistence type="predicted"/>
<evidence type="ECO:0000256" key="12">
    <source>
        <dbReference type="SAM" id="Phobius"/>
    </source>
</evidence>
<dbReference type="PANTHER" id="PTHR46980">
    <property type="entry name" value="TRICALBIN-1-RELATED"/>
    <property type="match status" value="1"/>
</dbReference>
<feature type="region of interest" description="Disordered" evidence="11">
    <location>
        <begin position="869"/>
        <end position="948"/>
    </location>
</feature>
<dbReference type="InterPro" id="IPR037762">
    <property type="entry name" value="C2C_Tricalbin"/>
</dbReference>
<keyword evidence="9" id="KW-0446">Lipid-binding</keyword>
<dbReference type="InterPro" id="IPR031468">
    <property type="entry name" value="SMP_LBD"/>
</dbReference>
<feature type="compositionally biased region" description="Basic residues" evidence="11">
    <location>
        <begin position="904"/>
        <end position="913"/>
    </location>
</feature>
<organism evidence="15 16">
    <name type="scientific">Cylindrobasidium torrendii FP15055 ss-10</name>
    <dbReference type="NCBI Taxonomy" id="1314674"/>
    <lineage>
        <taxon>Eukaryota</taxon>
        <taxon>Fungi</taxon>
        <taxon>Dikarya</taxon>
        <taxon>Basidiomycota</taxon>
        <taxon>Agaricomycotina</taxon>
        <taxon>Agaricomycetes</taxon>
        <taxon>Agaricomycetidae</taxon>
        <taxon>Agaricales</taxon>
        <taxon>Marasmiineae</taxon>
        <taxon>Physalacriaceae</taxon>
        <taxon>Cylindrobasidium</taxon>
    </lineage>
</organism>
<evidence type="ECO:0000259" key="13">
    <source>
        <dbReference type="PROSITE" id="PS50004"/>
    </source>
</evidence>
<name>A0A0D7BAM1_9AGAR</name>
<dbReference type="InterPro" id="IPR017147">
    <property type="entry name" value="Tricalbin"/>
</dbReference>
<dbReference type="InterPro" id="IPR000008">
    <property type="entry name" value="C2_dom"/>
</dbReference>
<dbReference type="Proteomes" id="UP000054007">
    <property type="component" value="Unassembled WGS sequence"/>
</dbReference>
<evidence type="ECO:0000256" key="6">
    <source>
        <dbReference type="ARBA" id="ARBA00022824"/>
    </source>
</evidence>
<feature type="domain" description="C2" evidence="13">
    <location>
        <begin position="1292"/>
        <end position="1404"/>
    </location>
</feature>
<dbReference type="CDD" id="cd04044">
    <property type="entry name" value="C2A_Tricalbin-like"/>
    <property type="match status" value="1"/>
</dbReference>
<dbReference type="InterPro" id="IPR037765">
    <property type="entry name" value="C2B_Tricalbin"/>
</dbReference>
<keyword evidence="2" id="KW-0813">Transport</keyword>
<dbReference type="InterPro" id="IPR056910">
    <property type="entry name" value="TCB1-3_C2"/>
</dbReference>
<evidence type="ECO:0000256" key="10">
    <source>
        <dbReference type="ARBA" id="ARBA00023136"/>
    </source>
</evidence>
<feature type="domain" description="C2" evidence="13">
    <location>
        <begin position="417"/>
        <end position="540"/>
    </location>
</feature>
<evidence type="ECO:0000256" key="4">
    <source>
        <dbReference type="ARBA" id="ARBA00022692"/>
    </source>
</evidence>
<feature type="domain" description="C2" evidence="13">
    <location>
        <begin position="687"/>
        <end position="818"/>
    </location>
</feature>
<dbReference type="InterPro" id="IPR037761">
    <property type="entry name" value="C2A_Tricalbin"/>
</dbReference>
<evidence type="ECO:0000256" key="3">
    <source>
        <dbReference type="ARBA" id="ARBA00022553"/>
    </source>
</evidence>
<gene>
    <name evidence="15" type="ORF">CYLTODRAFT_375810</name>
</gene>
<dbReference type="SMART" id="SM00239">
    <property type="entry name" value="C2"/>
    <property type="match status" value="5"/>
</dbReference>
<dbReference type="GO" id="GO:0008289">
    <property type="term" value="F:lipid binding"/>
    <property type="evidence" value="ECO:0007669"/>
    <property type="project" value="UniProtKB-KW"/>
</dbReference>
<evidence type="ECO:0000259" key="14">
    <source>
        <dbReference type="PROSITE" id="PS51847"/>
    </source>
</evidence>
<feature type="region of interest" description="Disordered" evidence="11">
    <location>
        <begin position="1422"/>
        <end position="1473"/>
    </location>
</feature>
<dbReference type="Pfam" id="PF25669">
    <property type="entry name" value="SMP_MUG190-like"/>
    <property type="match status" value="1"/>
</dbReference>
<dbReference type="Pfam" id="PF24920">
    <property type="entry name" value="C2_TCB1"/>
    <property type="match status" value="1"/>
</dbReference>
<feature type="domain" description="SMP-LTD" evidence="14">
    <location>
        <begin position="221"/>
        <end position="426"/>
    </location>
</feature>
<dbReference type="CDD" id="cd04045">
    <property type="entry name" value="C2C_Tricalbin-like"/>
    <property type="match status" value="1"/>
</dbReference>
<protein>
    <submittedName>
        <fullName evidence="15">Tricalbin</fullName>
    </submittedName>
</protein>
<dbReference type="CDD" id="cd04052">
    <property type="entry name" value="C2B_Tricalbin-like"/>
    <property type="match status" value="1"/>
</dbReference>
<dbReference type="InterPro" id="IPR037756">
    <property type="entry name" value="C2D_Tricalbin"/>
</dbReference>
<feature type="compositionally biased region" description="Acidic residues" evidence="11">
    <location>
        <begin position="87"/>
        <end position="98"/>
    </location>
</feature>
<dbReference type="PANTHER" id="PTHR46980:SF2">
    <property type="entry name" value="TRICALBIN-1-RELATED"/>
    <property type="match status" value="1"/>
</dbReference>
<evidence type="ECO:0000256" key="11">
    <source>
        <dbReference type="SAM" id="MobiDB-lite"/>
    </source>
</evidence>
<keyword evidence="7 12" id="KW-1133">Transmembrane helix</keyword>
<keyword evidence="4 12" id="KW-0812">Transmembrane</keyword>
<dbReference type="CDD" id="cd04040">
    <property type="entry name" value="C2D_Tricalbin-like"/>
    <property type="match status" value="1"/>
</dbReference>
<dbReference type="PROSITE" id="PS51847">
    <property type="entry name" value="SMP"/>
    <property type="match status" value="1"/>
</dbReference>
<evidence type="ECO:0000256" key="9">
    <source>
        <dbReference type="ARBA" id="ARBA00023121"/>
    </source>
</evidence>
<keyword evidence="8" id="KW-0445">Lipid transport</keyword>
<accession>A0A0D7BAM1</accession>
<dbReference type="CDD" id="cd00030">
    <property type="entry name" value="C2"/>
    <property type="match status" value="1"/>
</dbReference>
<feature type="compositionally biased region" description="Polar residues" evidence="11">
    <location>
        <begin position="1426"/>
        <end position="1460"/>
    </location>
</feature>
<evidence type="ECO:0000256" key="1">
    <source>
        <dbReference type="ARBA" id="ARBA00004586"/>
    </source>
</evidence>
<keyword evidence="6" id="KW-0256">Endoplasmic reticulum</keyword>
<evidence type="ECO:0000256" key="8">
    <source>
        <dbReference type="ARBA" id="ARBA00023055"/>
    </source>
</evidence>
<dbReference type="InterPro" id="IPR052455">
    <property type="entry name" value="Tricalbin_domain"/>
</dbReference>
<feature type="transmembrane region" description="Helical" evidence="12">
    <location>
        <begin position="179"/>
        <end position="196"/>
    </location>
</feature>
<keyword evidence="16" id="KW-1185">Reference proteome</keyword>
<comment type="subcellular location">
    <subcellularLocation>
        <location evidence="1">Endoplasmic reticulum membrane</location>
    </subcellularLocation>
</comment>
<keyword evidence="10 12" id="KW-0472">Membrane</keyword>
<feature type="domain" description="C2" evidence="13">
    <location>
        <begin position="1078"/>
        <end position="1198"/>
    </location>
</feature>
<dbReference type="Pfam" id="PF00168">
    <property type="entry name" value="C2"/>
    <property type="match status" value="5"/>
</dbReference>
<dbReference type="InterPro" id="IPR035892">
    <property type="entry name" value="C2_domain_sf"/>
</dbReference>
<dbReference type="SUPFAM" id="SSF49562">
    <property type="entry name" value="C2 domain (Calcium/lipid-binding domain, CaLB)"/>
    <property type="match status" value="5"/>
</dbReference>
<keyword evidence="5" id="KW-0677">Repeat</keyword>
<feature type="compositionally biased region" description="Polar residues" evidence="11">
    <location>
        <begin position="915"/>
        <end position="929"/>
    </location>
</feature>
<feature type="domain" description="C2" evidence="13">
    <location>
        <begin position="557"/>
        <end position="681"/>
    </location>
</feature>
<evidence type="ECO:0000256" key="2">
    <source>
        <dbReference type="ARBA" id="ARBA00022448"/>
    </source>
</evidence>
<evidence type="ECO:0000256" key="7">
    <source>
        <dbReference type="ARBA" id="ARBA00022989"/>
    </source>
</evidence>
<feature type="region of interest" description="Disordered" evidence="11">
    <location>
        <begin position="1"/>
        <end position="114"/>
    </location>
</feature>